<feature type="domain" description="T3SS peptide-binding chaperone" evidence="1">
    <location>
        <begin position="5"/>
        <end position="229"/>
    </location>
</feature>
<name>A0A2H1HYY8_BRELN</name>
<evidence type="ECO:0000259" key="1">
    <source>
        <dbReference type="Pfam" id="PF22553"/>
    </source>
</evidence>
<organism evidence="2 3">
    <name type="scientific">Brevibacterium linens ATCC 9172</name>
    <dbReference type="NCBI Taxonomy" id="1255617"/>
    <lineage>
        <taxon>Bacteria</taxon>
        <taxon>Bacillati</taxon>
        <taxon>Actinomycetota</taxon>
        <taxon>Actinomycetes</taxon>
        <taxon>Micrococcales</taxon>
        <taxon>Brevibacteriaceae</taxon>
        <taxon>Brevibacterium</taxon>
    </lineage>
</organism>
<evidence type="ECO:0000313" key="3">
    <source>
        <dbReference type="Proteomes" id="UP000234641"/>
    </source>
</evidence>
<dbReference type="AlphaFoldDB" id="A0A2H1HYY8"/>
<protein>
    <recommendedName>
        <fullName evidence="1">T3SS peptide-binding chaperone domain-containing protein</fullName>
    </recommendedName>
</protein>
<dbReference type="Proteomes" id="UP000234641">
    <property type="component" value="Unassembled WGS sequence"/>
</dbReference>
<gene>
    <name evidence="2" type="ORF">BLIN9172_00616</name>
</gene>
<reference evidence="2 3" key="1">
    <citation type="submission" date="2017-03" db="EMBL/GenBank/DDBJ databases">
        <authorList>
            <person name="Afonso C.L."/>
            <person name="Miller P.J."/>
            <person name="Scott M.A."/>
            <person name="Spackman E."/>
            <person name="Goraichik I."/>
            <person name="Dimitrov K.M."/>
            <person name="Suarez D.L."/>
            <person name="Swayne D.E."/>
        </authorList>
    </citation>
    <scope>NUCLEOTIDE SEQUENCE [LARGE SCALE GENOMIC DNA]</scope>
    <source>
        <strain evidence="2 3">ATCC 9172</strain>
    </source>
</reference>
<dbReference type="InterPro" id="IPR054445">
    <property type="entry name" value="T3SS_chaperone_dom"/>
</dbReference>
<evidence type="ECO:0000313" key="2">
    <source>
        <dbReference type="EMBL" id="SMX68036.1"/>
    </source>
</evidence>
<dbReference type="Pfam" id="PF22553">
    <property type="entry name" value="TY-Chap2"/>
    <property type="match status" value="1"/>
</dbReference>
<accession>A0A2H1HYY8</accession>
<dbReference type="EMBL" id="FXYY01000002">
    <property type="protein sequence ID" value="SMX68036.1"/>
    <property type="molecule type" value="Genomic_DNA"/>
</dbReference>
<proteinExistence type="predicted"/>
<sequence>MVFLQSWWVASELIRRHPELELIETHPGGGLYDCLSVLSNEGSAKLDIDLNRNGRIHIHSATPSWFDSTRWDIRHPVEWSTELEQEDRRRIPRFLEDAAGLRPPSQTPVTTSKTLTCRAIYHLLLFALNEAEYWDIRNGKLDSSGMYSDSERPYFEGIESAQIALRQSRPLGWKANVPRYDFWGVLRDGKCLGLLQIDGTLHRPNAEPVNLMKIYNANKRDILPTAMEVRKLLTS</sequence>